<dbReference type="EMBL" id="BMDE01000002">
    <property type="protein sequence ID" value="GGH89683.1"/>
    <property type="molecule type" value="Genomic_DNA"/>
</dbReference>
<proteinExistence type="inferred from homology"/>
<dbReference type="Proteomes" id="UP000655550">
    <property type="component" value="Unassembled WGS sequence"/>
</dbReference>
<comment type="similarity">
    <text evidence="2">Belongs to the OmpP1/FadL family.</text>
</comment>
<keyword evidence="5 8" id="KW-0732">Signal</keyword>
<organism evidence="9 10">
    <name type="scientific">Pseudomonas fluvialis</name>
    <dbReference type="NCBI Taxonomy" id="1793966"/>
    <lineage>
        <taxon>Bacteria</taxon>
        <taxon>Pseudomonadati</taxon>
        <taxon>Pseudomonadota</taxon>
        <taxon>Gammaproteobacteria</taxon>
        <taxon>Pseudomonadales</taxon>
        <taxon>Pseudomonadaceae</taxon>
        <taxon>Pseudomonas</taxon>
    </lineage>
</organism>
<evidence type="ECO:0000256" key="3">
    <source>
        <dbReference type="ARBA" id="ARBA00022452"/>
    </source>
</evidence>
<feature type="signal peptide" evidence="8">
    <location>
        <begin position="1"/>
        <end position="24"/>
    </location>
</feature>
<name>A0ABQ2AFG8_9PSED</name>
<keyword evidence="7" id="KW-0998">Cell outer membrane</keyword>
<dbReference type="InterPro" id="IPR005017">
    <property type="entry name" value="OMPP1/FadL/TodX"/>
</dbReference>
<evidence type="ECO:0000313" key="10">
    <source>
        <dbReference type="Proteomes" id="UP000655550"/>
    </source>
</evidence>
<evidence type="ECO:0000256" key="6">
    <source>
        <dbReference type="ARBA" id="ARBA00023136"/>
    </source>
</evidence>
<evidence type="ECO:0000256" key="8">
    <source>
        <dbReference type="SAM" id="SignalP"/>
    </source>
</evidence>
<evidence type="ECO:0000256" key="4">
    <source>
        <dbReference type="ARBA" id="ARBA00022692"/>
    </source>
</evidence>
<dbReference type="SUPFAM" id="SSF56935">
    <property type="entry name" value="Porins"/>
    <property type="match status" value="1"/>
</dbReference>
<dbReference type="PANTHER" id="PTHR35093">
    <property type="entry name" value="OUTER MEMBRANE PROTEIN NMB0088-RELATED"/>
    <property type="match status" value="1"/>
</dbReference>
<dbReference type="PANTHER" id="PTHR35093:SF8">
    <property type="entry name" value="OUTER MEMBRANE PROTEIN NMB0088-RELATED"/>
    <property type="match status" value="1"/>
</dbReference>
<keyword evidence="6" id="KW-0472">Membrane</keyword>
<comment type="subcellular location">
    <subcellularLocation>
        <location evidence="1">Cell outer membrane</location>
        <topology evidence="1">Multi-pass membrane protein</topology>
    </subcellularLocation>
</comment>
<reference evidence="10" key="1">
    <citation type="journal article" date="2019" name="Int. J. Syst. Evol. Microbiol.">
        <title>The Global Catalogue of Microorganisms (GCM) 10K type strain sequencing project: providing services to taxonomists for standard genome sequencing and annotation.</title>
        <authorList>
            <consortium name="The Broad Institute Genomics Platform"/>
            <consortium name="The Broad Institute Genome Sequencing Center for Infectious Disease"/>
            <person name="Wu L."/>
            <person name="Ma J."/>
        </authorList>
    </citation>
    <scope>NUCLEOTIDE SEQUENCE [LARGE SCALE GENOMIC DNA]</scope>
    <source>
        <strain evidence="10">CCM 8778</strain>
    </source>
</reference>
<evidence type="ECO:0000256" key="5">
    <source>
        <dbReference type="ARBA" id="ARBA00022729"/>
    </source>
</evidence>
<keyword evidence="10" id="KW-1185">Reference proteome</keyword>
<gene>
    <name evidence="9" type="ORF">GCM10007363_05380</name>
</gene>
<accession>A0ABQ2AFG8</accession>
<feature type="chain" id="PRO_5045039760" evidence="8">
    <location>
        <begin position="25"/>
        <end position="432"/>
    </location>
</feature>
<evidence type="ECO:0000256" key="7">
    <source>
        <dbReference type="ARBA" id="ARBA00023237"/>
    </source>
</evidence>
<keyword evidence="3" id="KW-1134">Transmembrane beta strand</keyword>
<keyword evidence="4" id="KW-0812">Transmembrane</keyword>
<sequence length="432" mass="47007">MRTGFRRWAQLSTLVAGLALQATADASGLLLYEVASDNVGLANAGAAARAQHPGTLASNIAGMSFLPGTQISAGLQLLHGNLEFSQDTTSNVPGRDSGSAMEWAPGGSLFLTHQLDENWHVGFASYGDLGLSIDYENAWSGRYFMQNGELLGMTLLPSVSYRPDDQWSFGIGLRAMYVMFDTQIAVDNSPLGILDRPDGTLNYKDSDWGLGASLGLIYQPQAGTRIGLSYTSEVAITLSDALKLEDLDPGITNLLTNRGIIGADTQIKMHMPQTLTLSLYQQIDSQWALLASANWQDWSRFGQVGVQLDSGNPVSASLDANYRDTWHLSIGTQYQATHRLLWNAGLAYDSSPINDSNRTLSMPLGKTWRIATGFTYALDQQTDLNLSYAFIWMGDMPISQQKSLPVAEPKQTSGSFNNAWIQALSASATWHF</sequence>
<dbReference type="Pfam" id="PF03349">
    <property type="entry name" value="Toluene_X"/>
    <property type="match status" value="1"/>
</dbReference>
<protein>
    <submittedName>
        <fullName evidence="9">Fatty acid transporter</fullName>
    </submittedName>
</protein>
<comment type="caution">
    <text evidence="9">The sequence shown here is derived from an EMBL/GenBank/DDBJ whole genome shotgun (WGS) entry which is preliminary data.</text>
</comment>
<dbReference type="Gene3D" id="2.40.160.60">
    <property type="entry name" value="Outer membrane protein transport protein (OMPP1/FadL/TodX)"/>
    <property type="match status" value="1"/>
</dbReference>
<evidence type="ECO:0000256" key="2">
    <source>
        <dbReference type="ARBA" id="ARBA00008163"/>
    </source>
</evidence>
<evidence type="ECO:0000256" key="1">
    <source>
        <dbReference type="ARBA" id="ARBA00004571"/>
    </source>
</evidence>
<dbReference type="RefSeq" id="WP_093984942.1">
    <property type="nucleotide sequence ID" value="NZ_BMDE01000002.1"/>
</dbReference>
<evidence type="ECO:0000313" key="9">
    <source>
        <dbReference type="EMBL" id="GGH89683.1"/>
    </source>
</evidence>